<dbReference type="Pfam" id="PF07463">
    <property type="entry name" value="NUMOD4"/>
    <property type="match status" value="1"/>
</dbReference>
<sequence>MKKFKSLPGEEWVDLKLKERLGRRKYAVSSFGRVASYVKGLEEDGKFLSLYAPSFRLQKVNILFKDGKRGFPVHKLVAECFLKQPSKDHYYVLHLDKDLHNNKVSNLRYATIDEATRHFSGKDITMSQKIKFASGEEYKPVKIAGLKKKYAITNTGRLISYSKNIEDGSELSLNIHPQGYRIWRFRVNGESTHYLIHRLVAEYFLKKPSKNHDYVVHIDHSKTNNNVKNLKWVTYDEQRAHSAQSDASKANALRLSQWSRITGKGKKLTEAKVRAIKKQLEDPKKKVKMKQLADQFEITPMQLYRIKSGENWGWVKADKSKEGPMPTALVKAVAATPKKAAAKKAAAPKAAKKAAPKAAKKAAPAPKKAAAKAAPKKAAKKAAKKK</sequence>
<feature type="compositionally biased region" description="Low complexity" evidence="1">
    <location>
        <begin position="361"/>
        <end position="373"/>
    </location>
</feature>
<name>A0A6I6H568_9BACT</name>
<feature type="region of interest" description="Disordered" evidence="1">
    <location>
        <begin position="338"/>
        <end position="386"/>
    </location>
</feature>
<protein>
    <recommendedName>
        <fullName evidence="2">NUMOD4 domain-containing protein</fullName>
    </recommendedName>
</protein>
<evidence type="ECO:0000313" key="3">
    <source>
        <dbReference type="EMBL" id="QGW29511.1"/>
    </source>
</evidence>
<dbReference type="GO" id="GO:0016788">
    <property type="term" value="F:hydrolase activity, acting on ester bonds"/>
    <property type="evidence" value="ECO:0007669"/>
    <property type="project" value="InterPro"/>
</dbReference>
<dbReference type="InterPro" id="IPR010902">
    <property type="entry name" value="NUMOD4"/>
</dbReference>
<proteinExistence type="predicted"/>
<organism evidence="3 4">
    <name type="scientific">Phnomibacter ginsenosidimutans</name>
    <dbReference type="NCBI Taxonomy" id="2676868"/>
    <lineage>
        <taxon>Bacteria</taxon>
        <taxon>Pseudomonadati</taxon>
        <taxon>Bacteroidota</taxon>
        <taxon>Chitinophagia</taxon>
        <taxon>Chitinophagales</taxon>
        <taxon>Chitinophagaceae</taxon>
        <taxon>Phnomibacter</taxon>
    </lineage>
</organism>
<dbReference type="Proteomes" id="UP000426027">
    <property type="component" value="Chromosome"/>
</dbReference>
<evidence type="ECO:0000259" key="2">
    <source>
        <dbReference type="Pfam" id="PF07463"/>
    </source>
</evidence>
<feature type="compositionally biased region" description="Basic residues" evidence="1">
    <location>
        <begin position="350"/>
        <end position="360"/>
    </location>
</feature>
<feature type="compositionally biased region" description="Low complexity" evidence="1">
    <location>
        <begin position="338"/>
        <end position="349"/>
    </location>
</feature>
<feature type="compositionally biased region" description="Basic residues" evidence="1">
    <location>
        <begin position="374"/>
        <end position="386"/>
    </location>
</feature>
<dbReference type="SUPFAM" id="SSF54060">
    <property type="entry name" value="His-Me finger endonucleases"/>
    <property type="match status" value="2"/>
</dbReference>
<evidence type="ECO:0000256" key="1">
    <source>
        <dbReference type="SAM" id="MobiDB-lite"/>
    </source>
</evidence>
<dbReference type="Gene3D" id="3.90.75.20">
    <property type="match status" value="2"/>
</dbReference>
<gene>
    <name evidence="3" type="ORF">GLV81_16590</name>
</gene>
<dbReference type="EMBL" id="CP046566">
    <property type="protein sequence ID" value="QGW29511.1"/>
    <property type="molecule type" value="Genomic_DNA"/>
</dbReference>
<dbReference type="InterPro" id="IPR044925">
    <property type="entry name" value="His-Me_finger_sf"/>
</dbReference>
<feature type="domain" description="NUMOD4" evidence="2">
    <location>
        <begin position="136"/>
        <end position="185"/>
    </location>
</feature>
<evidence type="ECO:0000313" key="4">
    <source>
        <dbReference type="Proteomes" id="UP000426027"/>
    </source>
</evidence>
<accession>A0A6I6H568</accession>
<reference evidence="3 4" key="1">
    <citation type="submission" date="2019-11" db="EMBL/GenBank/DDBJ databases">
        <authorList>
            <person name="Im W.T."/>
        </authorList>
    </citation>
    <scope>NUCLEOTIDE SEQUENCE [LARGE SCALE GENOMIC DNA]</scope>
    <source>
        <strain evidence="3 4">SB-02</strain>
    </source>
</reference>
<dbReference type="RefSeq" id="WP_157479863.1">
    <property type="nucleotide sequence ID" value="NZ_CP046566.1"/>
</dbReference>
<dbReference type="AlphaFoldDB" id="A0A6I6H568"/>
<dbReference type="KEGG" id="fls:GLV81_16590"/>
<keyword evidence="4" id="KW-1185">Reference proteome</keyword>